<sequence>MAAEVEPDIHTQDKARKRRSSSHSTTSDKEEKDPNGPEKHSPASGSKEEKVEDLGSGASVNAFVFWAYFVGFVSVLTLALAIISNLGSLDEKGEFLAMPLAVRQHFSKGRMIKVEMGARRQPMKVFVRAEGPLEGEAILMIHGIGGSSFLYRKVIPLLAAHGHYAIAVDLPGSGLSEKSILREVDDAELGLMEAFVGRCRQVYEEIAEKGLFWRLEELFETGALPEVLPFKNKLDLKQRPISWDTEGLSEVLKQVLDSFGISAVHLVAHDTGLTIGHTFASRYPSQLRSITIVDALPHKASFPLSILSIPGIGFVLSRPSFLYRILLQACCVRNLSPSEAEAHGFLLRRGNGRQSMLEMARTFNHCADLSSSATKKVLNEIPLQILWASSWSNEWVEDGKQLSAHFPNASSVSHLGSRWPQEDVAEEIFEVIDKFVSSLGRTVRPSTKEEFPEHIQRMFDEMASSGGNLESHSHGHEHQHDHSHQHHDHDHRDHDHNHHDPHDHGAAYMAGHGMNIGGWAV</sequence>
<accession>A0ACC2BQC3</accession>
<proteinExistence type="predicted"/>
<name>A0ACC2BQC3_DIPCM</name>
<comment type="caution">
    <text evidence="1">The sequence shown here is derived from an EMBL/GenBank/DDBJ whole genome shotgun (WGS) entry which is preliminary data.</text>
</comment>
<dbReference type="Proteomes" id="UP001162992">
    <property type="component" value="Chromosome 14"/>
</dbReference>
<protein>
    <submittedName>
        <fullName evidence="1">Uncharacterized protein</fullName>
    </submittedName>
</protein>
<reference evidence="2" key="1">
    <citation type="journal article" date="2024" name="Proc. Natl. Acad. Sci. U.S.A.">
        <title>Extraordinary preservation of gene collinearity over three hundred million years revealed in homosporous lycophytes.</title>
        <authorList>
            <person name="Li C."/>
            <person name="Wickell D."/>
            <person name="Kuo L.Y."/>
            <person name="Chen X."/>
            <person name="Nie B."/>
            <person name="Liao X."/>
            <person name="Peng D."/>
            <person name="Ji J."/>
            <person name="Jenkins J."/>
            <person name="Williams M."/>
            <person name="Shu S."/>
            <person name="Plott C."/>
            <person name="Barry K."/>
            <person name="Rajasekar S."/>
            <person name="Grimwood J."/>
            <person name="Han X."/>
            <person name="Sun S."/>
            <person name="Hou Z."/>
            <person name="He W."/>
            <person name="Dai G."/>
            <person name="Sun C."/>
            <person name="Schmutz J."/>
            <person name="Leebens-Mack J.H."/>
            <person name="Li F.W."/>
            <person name="Wang L."/>
        </authorList>
    </citation>
    <scope>NUCLEOTIDE SEQUENCE [LARGE SCALE GENOMIC DNA]</scope>
    <source>
        <strain evidence="2">cv. PW_Plant_1</strain>
    </source>
</reference>
<evidence type="ECO:0000313" key="1">
    <source>
        <dbReference type="EMBL" id="KAJ7531920.1"/>
    </source>
</evidence>
<keyword evidence="2" id="KW-1185">Reference proteome</keyword>
<organism evidence="1 2">
    <name type="scientific">Diphasiastrum complanatum</name>
    <name type="common">Issler's clubmoss</name>
    <name type="synonym">Lycopodium complanatum</name>
    <dbReference type="NCBI Taxonomy" id="34168"/>
    <lineage>
        <taxon>Eukaryota</taxon>
        <taxon>Viridiplantae</taxon>
        <taxon>Streptophyta</taxon>
        <taxon>Embryophyta</taxon>
        <taxon>Tracheophyta</taxon>
        <taxon>Lycopodiopsida</taxon>
        <taxon>Lycopodiales</taxon>
        <taxon>Lycopodiaceae</taxon>
        <taxon>Lycopodioideae</taxon>
        <taxon>Diphasiastrum</taxon>
    </lineage>
</organism>
<gene>
    <name evidence="1" type="ORF">O6H91_14G064700</name>
</gene>
<evidence type="ECO:0000313" key="2">
    <source>
        <dbReference type="Proteomes" id="UP001162992"/>
    </source>
</evidence>
<dbReference type="EMBL" id="CM055105">
    <property type="protein sequence ID" value="KAJ7531920.1"/>
    <property type="molecule type" value="Genomic_DNA"/>
</dbReference>